<proteinExistence type="predicted"/>
<dbReference type="PATRIC" id="fig|1218565.3.peg.2727"/>
<dbReference type="Proteomes" id="UP000011988">
    <property type="component" value="Unassembled WGS sequence"/>
</dbReference>
<gene>
    <name evidence="1" type="ORF">LEP1GSC194_0210</name>
</gene>
<sequence>MSPSCKESNFLPSKKWETILKNRFPLPTSLGIQTIYLENELRFKIEFV</sequence>
<evidence type="ECO:0000313" key="2">
    <source>
        <dbReference type="Proteomes" id="UP000011988"/>
    </source>
</evidence>
<name>M6CR58_9LEPT</name>
<evidence type="ECO:0000313" key="1">
    <source>
        <dbReference type="EMBL" id="EMJ94209.1"/>
    </source>
</evidence>
<organism evidence="1 2">
    <name type="scientific">Leptospira alstonii serovar Sichuan str. 79601</name>
    <dbReference type="NCBI Taxonomy" id="1218565"/>
    <lineage>
        <taxon>Bacteria</taxon>
        <taxon>Pseudomonadati</taxon>
        <taxon>Spirochaetota</taxon>
        <taxon>Spirochaetia</taxon>
        <taxon>Leptospirales</taxon>
        <taxon>Leptospiraceae</taxon>
        <taxon>Leptospira</taxon>
    </lineage>
</organism>
<dbReference type="EMBL" id="ANIK01000056">
    <property type="protein sequence ID" value="EMJ94209.1"/>
    <property type="molecule type" value="Genomic_DNA"/>
</dbReference>
<accession>M6CR58</accession>
<dbReference type="AlphaFoldDB" id="M6CR58"/>
<reference evidence="1 2" key="1">
    <citation type="submission" date="2013-01" db="EMBL/GenBank/DDBJ databases">
        <authorList>
            <person name="Harkins D.M."/>
            <person name="Durkin A.S."/>
            <person name="Brinkac L.M."/>
            <person name="Haft D.H."/>
            <person name="Selengut J.D."/>
            <person name="Sanka R."/>
            <person name="DePew J."/>
            <person name="Purushe J."/>
            <person name="Galloway R.L."/>
            <person name="Vinetz J.M."/>
            <person name="Sutton G.G."/>
            <person name="Nierman W.C."/>
            <person name="Fouts D.E."/>
        </authorList>
    </citation>
    <scope>NUCLEOTIDE SEQUENCE [LARGE SCALE GENOMIC DNA]</scope>
    <source>
        <strain evidence="1 2">79601</strain>
    </source>
</reference>
<comment type="caution">
    <text evidence="1">The sequence shown here is derived from an EMBL/GenBank/DDBJ whole genome shotgun (WGS) entry which is preliminary data.</text>
</comment>
<protein>
    <submittedName>
        <fullName evidence="1">Uncharacterized protein</fullName>
    </submittedName>
</protein>